<evidence type="ECO:0000313" key="3">
    <source>
        <dbReference type="Proteomes" id="UP001497600"/>
    </source>
</evidence>
<name>A0ABP0EIF2_9ASCO</name>
<keyword evidence="3" id="KW-1185">Reference proteome</keyword>
<organism evidence="2 3">
    <name type="scientific">[Candida] anglica</name>
    <dbReference type="NCBI Taxonomy" id="148631"/>
    <lineage>
        <taxon>Eukaryota</taxon>
        <taxon>Fungi</taxon>
        <taxon>Dikarya</taxon>
        <taxon>Ascomycota</taxon>
        <taxon>Saccharomycotina</taxon>
        <taxon>Pichiomycetes</taxon>
        <taxon>Debaryomycetaceae</taxon>
        <taxon>Kurtzmaniella</taxon>
    </lineage>
</organism>
<gene>
    <name evidence="2" type="ORF">CAAN4_G15918</name>
</gene>
<feature type="region of interest" description="Disordered" evidence="1">
    <location>
        <begin position="35"/>
        <end position="170"/>
    </location>
</feature>
<dbReference type="Proteomes" id="UP001497600">
    <property type="component" value="Chromosome G"/>
</dbReference>
<evidence type="ECO:0000256" key="1">
    <source>
        <dbReference type="SAM" id="MobiDB-lite"/>
    </source>
</evidence>
<feature type="compositionally biased region" description="Polar residues" evidence="1">
    <location>
        <begin position="147"/>
        <end position="158"/>
    </location>
</feature>
<accession>A0ABP0EIF2</accession>
<feature type="region of interest" description="Disordered" evidence="1">
    <location>
        <begin position="1"/>
        <end position="23"/>
    </location>
</feature>
<proteinExistence type="predicted"/>
<feature type="compositionally biased region" description="Basic residues" evidence="1">
    <location>
        <begin position="36"/>
        <end position="46"/>
    </location>
</feature>
<feature type="compositionally biased region" description="Low complexity" evidence="1">
    <location>
        <begin position="97"/>
        <end position="109"/>
    </location>
</feature>
<dbReference type="EMBL" id="OZ004259">
    <property type="protein sequence ID" value="CAK7919012.1"/>
    <property type="molecule type" value="Genomic_DNA"/>
</dbReference>
<reference evidence="2 3" key="1">
    <citation type="submission" date="2024-01" db="EMBL/GenBank/DDBJ databases">
        <authorList>
            <consortium name="Genoscope - CEA"/>
            <person name="William W."/>
        </authorList>
    </citation>
    <scope>NUCLEOTIDE SEQUENCE [LARGE SCALE GENOMIC DNA]</scope>
    <source>
        <strain evidence="2 3">29B2s-10</strain>
    </source>
</reference>
<evidence type="ECO:0000313" key="2">
    <source>
        <dbReference type="EMBL" id="CAK7919012.1"/>
    </source>
</evidence>
<sequence length="278" mass="31468">MSEEVIDPVISDGEEHELSKEERLELARKKFEELKKKKKKNKKKASKAGSEEPEKDQEKKDEKEKEEEKEKDVSEVETESESKVDEIIEDKKDAEPETTAEPETVSEPTNIETPEPAKSKPVIESEPVTESTPTKPSNDKYVPEVIQPTSIETVSTPQPESPDTVKLQETIDQQKNTIKKLRDENTDLKLSRMDLEDKITELEQVIEQLKSNGGAAPTQTKHIKQAEPVFKTNDYASSSTLAQPTTSSNFREKLMVWKGWQVDMTNWGGSQTSQAVRL</sequence>
<protein>
    <submittedName>
        <fullName evidence="2">Uncharacterized protein</fullName>
    </submittedName>
</protein>
<feature type="compositionally biased region" description="Basic and acidic residues" evidence="1">
    <location>
        <begin position="49"/>
        <end position="95"/>
    </location>
</feature>